<protein>
    <submittedName>
        <fullName evidence="1">Damage-inducible protein DinI</fullName>
    </submittedName>
</protein>
<evidence type="ECO:0000313" key="2">
    <source>
        <dbReference type="Proteomes" id="UP000236598"/>
    </source>
</evidence>
<comment type="caution">
    <text evidence="1">The sequence shown here is derived from an EMBL/GenBank/DDBJ whole genome shotgun (WGS) entry which is preliminary data.</text>
</comment>
<dbReference type="InterPro" id="IPR036687">
    <property type="entry name" value="DinI-like_sf"/>
</dbReference>
<evidence type="ECO:0000313" key="1">
    <source>
        <dbReference type="EMBL" id="PNY67780.1"/>
    </source>
</evidence>
<dbReference type="EMBL" id="PPHQ01000007">
    <property type="protein sequence ID" value="PNY67780.1"/>
    <property type="molecule type" value="Genomic_DNA"/>
</dbReference>
<dbReference type="Gene3D" id="3.30.910.10">
    <property type="entry name" value="DinI-like"/>
    <property type="match status" value="1"/>
</dbReference>
<gene>
    <name evidence="1" type="ORF">C2M16_09725</name>
</gene>
<dbReference type="AlphaFoldDB" id="A0A2K3TU39"/>
<accession>A0A2K3TU39</accession>
<reference evidence="1 2" key="1">
    <citation type="submission" date="2018-01" db="EMBL/GenBank/DDBJ databases">
        <title>Draft Genomic Sequencing Of Potential Extraintestinal Pathogenic Escherichia coli B8S18 Isolated From Retail Chicken Skin.</title>
        <authorList>
            <person name="Xu A."/>
            <person name="Tilman S."/>
            <person name="Wisser-Parker K."/>
            <person name="Sheen S."/>
            <person name="Sommers C."/>
        </authorList>
    </citation>
    <scope>NUCLEOTIDE SEQUENCE [LARGE SCALE GENOMIC DNA]</scope>
    <source>
        <strain evidence="1 2">B8S18Com</strain>
    </source>
</reference>
<dbReference type="SUPFAM" id="SSF54857">
    <property type="entry name" value="DNA damage-inducible protein DinI"/>
    <property type="match status" value="1"/>
</dbReference>
<sequence length="30" mass="3491">MRIEICIAKEKMTKMPKGSVPALQQEMSRR</sequence>
<dbReference type="Proteomes" id="UP000236598">
    <property type="component" value="Unassembled WGS sequence"/>
</dbReference>
<feature type="non-terminal residue" evidence="1">
    <location>
        <position position="30"/>
    </location>
</feature>
<organism evidence="1 2">
    <name type="scientific">Escherichia coli</name>
    <dbReference type="NCBI Taxonomy" id="562"/>
    <lineage>
        <taxon>Bacteria</taxon>
        <taxon>Pseudomonadati</taxon>
        <taxon>Pseudomonadota</taxon>
        <taxon>Gammaproteobacteria</taxon>
        <taxon>Enterobacterales</taxon>
        <taxon>Enterobacteriaceae</taxon>
        <taxon>Escherichia</taxon>
    </lineage>
</organism>
<name>A0A2K3TU39_ECOLX</name>
<proteinExistence type="predicted"/>